<dbReference type="PANTHER" id="PTHR43434:SF1">
    <property type="entry name" value="PHOSPHOGLYCOLATE PHOSPHATASE"/>
    <property type="match status" value="1"/>
</dbReference>
<dbReference type="InterPro" id="IPR023214">
    <property type="entry name" value="HAD_sf"/>
</dbReference>
<dbReference type="GO" id="GO:0016787">
    <property type="term" value="F:hydrolase activity"/>
    <property type="evidence" value="ECO:0007669"/>
    <property type="project" value="UniProtKB-KW"/>
</dbReference>
<dbReference type="InterPro" id="IPR036412">
    <property type="entry name" value="HAD-like_sf"/>
</dbReference>
<organism evidence="1 2">
    <name type="scientific">Paenibacillus planticolens</name>
    <dbReference type="NCBI Taxonomy" id="2654976"/>
    <lineage>
        <taxon>Bacteria</taxon>
        <taxon>Bacillati</taxon>
        <taxon>Bacillota</taxon>
        <taxon>Bacilli</taxon>
        <taxon>Bacillales</taxon>
        <taxon>Paenibacillaceae</taxon>
        <taxon>Paenibacillus</taxon>
    </lineage>
</organism>
<reference evidence="1 2" key="1">
    <citation type="submission" date="2019-10" db="EMBL/GenBank/DDBJ databases">
        <title>Description of Paenibacillus pedi sp. nov.</title>
        <authorList>
            <person name="Carlier A."/>
            <person name="Qi S."/>
        </authorList>
    </citation>
    <scope>NUCLEOTIDE SEQUENCE [LARGE SCALE GENOMIC DNA]</scope>
    <source>
        <strain evidence="1 2">LMG 31457</strain>
    </source>
</reference>
<sequence>MPKLIINKRSYSVKGVLFDKDGTLLDFISLWGYWSESLYRNYSNKVLAVAKDGNIDPISDLWGTFHDATGHITDYSRNGPLAMGSIGDLLAILAWQGYRLGLPWSESMRIARESKRLADEEMEQVRPVYPLPGVIDFLKQCHDQQVPMGIVTADETADAEKHLQWLGIRQFFKVIVGNDLVKQGKPFPEMVHKACLELGIEPNQVVLIGDTNSDMQMGKSAGVAATIGVMMNQAAKSGDCWLNDANVLISSYAELSLEESTDEG</sequence>
<dbReference type="NCBIfam" id="TIGR01509">
    <property type="entry name" value="HAD-SF-IA-v3"/>
    <property type="match status" value="1"/>
</dbReference>
<evidence type="ECO:0000313" key="1">
    <source>
        <dbReference type="EMBL" id="NOV03803.1"/>
    </source>
</evidence>
<accession>A0ABX1ZVC0</accession>
<dbReference type="CDD" id="cd07505">
    <property type="entry name" value="HAD_BPGM-like"/>
    <property type="match status" value="1"/>
</dbReference>
<dbReference type="InterPro" id="IPR023198">
    <property type="entry name" value="PGP-like_dom2"/>
</dbReference>
<evidence type="ECO:0000313" key="2">
    <source>
        <dbReference type="Proteomes" id="UP000618579"/>
    </source>
</evidence>
<protein>
    <submittedName>
        <fullName evidence="1">HAD-IA family hydrolase</fullName>
    </submittedName>
</protein>
<dbReference type="Pfam" id="PF00702">
    <property type="entry name" value="Hydrolase"/>
    <property type="match status" value="1"/>
</dbReference>
<proteinExistence type="predicted"/>
<dbReference type="InterPro" id="IPR050155">
    <property type="entry name" value="HAD-like_hydrolase_sf"/>
</dbReference>
<name>A0ABX1ZVC0_9BACL</name>
<dbReference type="Gene3D" id="3.40.50.1000">
    <property type="entry name" value="HAD superfamily/HAD-like"/>
    <property type="match status" value="1"/>
</dbReference>
<keyword evidence="1" id="KW-0378">Hydrolase</keyword>
<dbReference type="Gene3D" id="1.10.150.240">
    <property type="entry name" value="Putative phosphatase, domain 2"/>
    <property type="match status" value="1"/>
</dbReference>
<dbReference type="RefSeq" id="WP_171686617.1">
    <property type="nucleotide sequence ID" value="NZ_WHNZ01000066.1"/>
</dbReference>
<dbReference type="PANTHER" id="PTHR43434">
    <property type="entry name" value="PHOSPHOGLYCOLATE PHOSPHATASE"/>
    <property type="match status" value="1"/>
</dbReference>
<gene>
    <name evidence="1" type="ORF">GC097_27735</name>
</gene>
<dbReference type="EMBL" id="WHNZ01000066">
    <property type="protein sequence ID" value="NOV03803.1"/>
    <property type="molecule type" value="Genomic_DNA"/>
</dbReference>
<keyword evidence="2" id="KW-1185">Reference proteome</keyword>
<dbReference type="InterPro" id="IPR006439">
    <property type="entry name" value="HAD-SF_hydro_IA"/>
</dbReference>
<dbReference type="SFLD" id="SFLDS00003">
    <property type="entry name" value="Haloacid_Dehalogenase"/>
    <property type="match status" value="1"/>
</dbReference>
<dbReference type="SFLD" id="SFLDG01129">
    <property type="entry name" value="C1.5:_HAD__Beta-PGM__Phosphata"/>
    <property type="match status" value="1"/>
</dbReference>
<dbReference type="NCBIfam" id="TIGR01549">
    <property type="entry name" value="HAD-SF-IA-v1"/>
    <property type="match status" value="1"/>
</dbReference>
<dbReference type="SUPFAM" id="SSF56784">
    <property type="entry name" value="HAD-like"/>
    <property type="match status" value="1"/>
</dbReference>
<comment type="caution">
    <text evidence="1">The sequence shown here is derived from an EMBL/GenBank/DDBJ whole genome shotgun (WGS) entry which is preliminary data.</text>
</comment>
<dbReference type="Proteomes" id="UP000618579">
    <property type="component" value="Unassembled WGS sequence"/>
</dbReference>